<sequence>MKLLKGSILLISVILLTHGVGKANVFSRFSLQQIIQQDTSKKDTTKKVAKNNSGLDQKVEYKADSVKFNKNKSVVYLYGNARVLYGDFELDADYIRYDSDKKVIFASGRTDPKTNKYVGKPIFKSGPEGSAIADSIYYNSETTRAKVFGVFSEQEGGFFSGGQSKKQIDDELHIKNVMYSTCNLPHPHFGLMISKGVVTEKQIITGPVYMIIEDIPTPLGLPFAFFPKPNKRTSGIILPSPGEDATRGFFLQNGGYYLGLNDYWDAKFLGSIYTNGSYETSVNSQYIKRYKYSGNIGINYASVKNGLEGTEAFDNPKKDFSIRWSHSQNANANPGTTFSASVNITSSSYYTNTAANQTYDIRAIANNTTNSSISYSRTFSNNMNYSLSMTSNQTLSTRDVSIRLPEATFNVPTFSPFDSKTRVGEQKWYQKITVGYALQGTNAIDTKDSLLFQNDGLKRLKSGFSHSIPINMSFTALKYLNFSLGGTYNEVWNFQTIRNRYTTYADNTYTVRSDTVSGFKRAGSYNLSTSMSTKIYGLKVFKNLGNIKALRHVMTPNVSFSYSPDFTKAGSGPFLAAVSENEFESDGSKKIIRDANGLPLTYSTFQGMAYQGSFSPKTASIGFGVDNTVELKVKSSKDTTGTGERKIPIIQGLSINGSYNFLATRNKLSTLGFSGRSQFTDKLGINYNGTFDPYDIELSTDLSGNVIRNADGSATYVRSNNYLLKRGRLARLTSIGFSFDYSLNPEALKKKNEANDKLSETAKQKGLSPLQSEQLAAISRDPNAFVDFNIPWNFSFSYSFQYTNDLGISRTSNTLNFNGDLNLTPKWKITYNSGYDFQNNGLTPMNIGIYRDLHCWDMSVNWVPYGAYKSYSLTLKVKASILQDLKLSKRQGFYNTYQ</sequence>
<dbReference type="OrthoDB" id="9802320at2"/>
<dbReference type="InterPro" id="IPR045659">
    <property type="entry name" value="LptD_2"/>
</dbReference>
<dbReference type="PANTHER" id="PTHR30189:SF1">
    <property type="entry name" value="LPS-ASSEMBLY PROTEIN LPTD"/>
    <property type="match status" value="1"/>
</dbReference>
<dbReference type="EMBL" id="SLWO01000004">
    <property type="protein sequence ID" value="TCO25061.1"/>
    <property type="molecule type" value="Genomic_DNA"/>
</dbReference>
<reference evidence="5" key="2">
    <citation type="journal article" date="2019" name="Int. J. Syst. Evol. Microbiol.">
        <title>The Global Catalogue of Microorganisms (GCM) 10K type strain sequencing project: providing services to taxonomists for standard genome sequencing and annotation.</title>
        <authorList>
            <consortium name="The Broad Institute Genomics Platform"/>
            <consortium name="The Broad Institute Genome Sequencing Center for Infectious Disease"/>
            <person name="Wu L."/>
            <person name="Ma J."/>
        </authorList>
    </citation>
    <scope>NUCLEOTIDE SEQUENCE [LARGE SCALE GENOMIC DNA]</scope>
    <source>
        <strain evidence="5">CGMCC 1.15644</strain>
    </source>
</reference>
<reference evidence="3 4" key="3">
    <citation type="submission" date="2019-03" db="EMBL/GenBank/DDBJ databases">
        <title>Genomic Encyclopedia of Type Strains, Phase IV (KMG-IV): sequencing the most valuable type-strain genomes for metagenomic binning, comparative biology and taxonomic classification.</title>
        <authorList>
            <person name="Goeker M."/>
        </authorList>
    </citation>
    <scope>NUCLEOTIDE SEQUENCE [LARGE SCALE GENOMIC DNA]</scope>
    <source>
        <strain evidence="3 4">DSM 103236</strain>
    </source>
</reference>
<protein>
    <recommendedName>
        <fullName evidence="1">LPS-assembly protein LptD central domain-containing protein</fullName>
    </recommendedName>
</protein>
<gene>
    <name evidence="3" type="ORF">EV200_10496</name>
    <name evidence="2" type="ORF">GCM10011413_13130</name>
</gene>
<dbReference type="GO" id="GO:1990351">
    <property type="term" value="C:transporter complex"/>
    <property type="evidence" value="ECO:0007669"/>
    <property type="project" value="TreeGrafter"/>
</dbReference>
<comment type="caution">
    <text evidence="3">The sequence shown here is derived from an EMBL/GenBank/DDBJ whole genome shotgun (WGS) entry which is preliminary data.</text>
</comment>
<dbReference type="GO" id="GO:0009279">
    <property type="term" value="C:cell outer membrane"/>
    <property type="evidence" value="ECO:0007669"/>
    <property type="project" value="TreeGrafter"/>
</dbReference>
<evidence type="ECO:0000313" key="5">
    <source>
        <dbReference type="Proteomes" id="UP000622648"/>
    </source>
</evidence>
<dbReference type="Proteomes" id="UP000295684">
    <property type="component" value="Unassembled WGS sequence"/>
</dbReference>
<reference evidence="2" key="1">
    <citation type="journal article" date="2014" name="Int. J. Syst. Evol. Microbiol.">
        <title>Complete genome of a new Firmicutes species belonging to the dominant human colonic microbiota ('Ruminococcus bicirculans') reveals two chromosomes and a selective capacity to utilize plant glucans.</title>
        <authorList>
            <consortium name="NISC Comparative Sequencing Program"/>
            <person name="Wegmann U."/>
            <person name="Louis P."/>
            <person name="Goesmann A."/>
            <person name="Henrissat B."/>
            <person name="Duncan S.H."/>
            <person name="Flint H.J."/>
        </authorList>
    </citation>
    <scope>NUCLEOTIDE SEQUENCE</scope>
    <source>
        <strain evidence="2">CGMCC 1.15644</strain>
    </source>
</reference>
<evidence type="ECO:0000259" key="1">
    <source>
        <dbReference type="Pfam" id="PF19838"/>
    </source>
</evidence>
<dbReference type="Proteomes" id="UP000622648">
    <property type="component" value="Unassembled WGS sequence"/>
</dbReference>
<dbReference type="Pfam" id="PF19838">
    <property type="entry name" value="LptD_2"/>
    <property type="match status" value="1"/>
</dbReference>
<dbReference type="EMBL" id="BMJO01000002">
    <property type="protein sequence ID" value="GGE48412.1"/>
    <property type="molecule type" value="Genomic_DNA"/>
</dbReference>
<dbReference type="AlphaFoldDB" id="A0A4R2HCU3"/>
<evidence type="ECO:0000313" key="2">
    <source>
        <dbReference type="EMBL" id="GGE48412.1"/>
    </source>
</evidence>
<dbReference type="Gene3D" id="2.60.450.10">
    <property type="entry name" value="Lipopolysaccharide (LPS) transport protein A like domain"/>
    <property type="match status" value="1"/>
</dbReference>
<name>A0A4R2HCU3_9SPHI</name>
<evidence type="ECO:0000313" key="3">
    <source>
        <dbReference type="EMBL" id="TCO25061.1"/>
    </source>
</evidence>
<organism evidence="3 4">
    <name type="scientific">Pedobacter psychrotolerans</name>
    <dbReference type="NCBI Taxonomy" id="1843235"/>
    <lineage>
        <taxon>Bacteria</taxon>
        <taxon>Pseudomonadati</taxon>
        <taxon>Bacteroidota</taxon>
        <taxon>Sphingobacteriia</taxon>
        <taxon>Sphingobacteriales</taxon>
        <taxon>Sphingobacteriaceae</taxon>
        <taxon>Pedobacter</taxon>
    </lineage>
</organism>
<dbReference type="PANTHER" id="PTHR30189">
    <property type="entry name" value="LPS-ASSEMBLY PROTEIN"/>
    <property type="match status" value="1"/>
</dbReference>
<reference evidence="2" key="4">
    <citation type="submission" date="2024-05" db="EMBL/GenBank/DDBJ databases">
        <authorList>
            <person name="Sun Q."/>
            <person name="Zhou Y."/>
        </authorList>
    </citation>
    <scope>NUCLEOTIDE SEQUENCE</scope>
    <source>
        <strain evidence="2">CGMCC 1.15644</strain>
    </source>
</reference>
<evidence type="ECO:0000313" key="4">
    <source>
        <dbReference type="Proteomes" id="UP000295684"/>
    </source>
</evidence>
<dbReference type="RefSeq" id="WP_132532506.1">
    <property type="nucleotide sequence ID" value="NZ_BMJO01000002.1"/>
</dbReference>
<accession>A0A4R2HCU3</accession>
<proteinExistence type="predicted"/>
<dbReference type="InterPro" id="IPR050218">
    <property type="entry name" value="LptD"/>
</dbReference>
<keyword evidence="5" id="KW-1185">Reference proteome</keyword>
<feature type="domain" description="LPS-assembly protein LptD central" evidence="1">
    <location>
        <begin position="203"/>
        <end position="694"/>
    </location>
</feature>